<sequence length="222" mass="24469">MLKLSKIVIIVSLLILVHQVSYAKIGGFELIVNVPIGAGITLVNKNVSVAGNPKLGGNFQIGVEADIGYMFQIMDNMGVSLLGSLGYDFTGFSYSKNNNTESYKNTVHDIYIGFYPKFNIAGFSIGINTGVKFDVSSKLHYETSSASENINNKVKPRTYIRGTFDYSIFFKDNMAINVGLYIGYDWGFAWSDTYSSADVVKNETFGNLDVGVQVGYRFGPKF</sequence>
<dbReference type="Proteomes" id="UP001175147">
    <property type="component" value="Unassembled WGS sequence"/>
</dbReference>
<reference evidence="1" key="1">
    <citation type="submission" date="2023-07" db="EMBL/GenBank/DDBJ databases">
        <title>Mucosal microbiota of week-old chicken and adult hens.</title>
        <authorList>
            <person name="Volf J."/>
            <person name="Karasova D."/>
            <person name="Crhanova M."/>
            <person name="Faldynova M."/>
            <person name="Prikrylova H."/>
            <person name="Zeman M."/>
            <person name="Babak V."/>
            <person name="Rajova J."/>
            <person name="Rychlik I."/>
        </authorList>
    </citation>
    <scope>NUCLEOTIDE SEQUENCE</scope>
    <source>
        <strain evidence="1">ET902</strain>
    </source>
</reference>
<keyword evidence="2" id="KW-1185">Reference proteome</keyword>
<gene>
    <name evidence="1" type="ORF">Q5M86_10645</name>
</gene>
<evidence type="ECO:0000313" key="1">
    <source>
        <dbReference type="EMBL" id="MDO7021231.1"/>
    </source>
</evidence>
<proteinExistence type="predicted"/>
<accession>A0ABT8YZB5</accession>
<protein>
    <recommendedName>
        <fullName evidence="3">Outer membrane protein beta-barrel domain-containing protein</fullName>
    </recommendedName>
</protein>
<dbReference type="RefSeq" id="WP_304385422.1">
    <property type="nucleotide sequence ID" value="NZ_JAUPBL010000050.1"/>
</dbReference>
<comment type="caution">
    <text evidence="1">The sequence shown here is derived from an EMBL/GenBank/DDBJ whole genome shotgun (WGS) entry which is preliminary data.</text>
</comment>
<evidence type="ECO:0008006" key="3">
    <source>
        <dbReference type="Google" id="ProtNLM"/>
    </source>
</evidence>
<organism evidence="1 2">
    <name type="scientific">Brachyspira innocens</name>
    <dbReference type="NCBI Taxonomy" id="13264"/>
    <lineage>
        <taxon>Bacteria</taxon>
        <taxon>Pseudomonadati</taxon>
        <taxon>Spirochaetota</taxon>
        <taxon>Spirochaetia</taxon>
        <taxon>Brachyspirales</taxon>
        <taxon>Brachyspiraceae</taxon>
        <taxon>Brachyspira</taxon>
    </lineage>
</organism>
<dbReference type="EMBL" id="JAUPBM010000162">
    <property type="protein sequence ID" value="MDO7021231.1"/>
    <property type="molecule type" value="Genomic_DNA"/>
</dbReference>
<evidence type="ECO:0000313" key="2">
    <source>
        <dbReference type="Proteomes" id="UP001175147"/>
    </source>
</evidence>
<name>A0ABT8YZB5_9SPIR</name>